<evidence type="ECO:0000256" key="1">
    <source>
        <dbReference type="ARBA" id="ARBA00022737"/>
    </source>
</evidence>
<feature type="repeat" description="TPR" evidence="3">
    <location>
        <begin position="378"/>
        <end position="411"/>
    </location>
</feature>
<dbReference type="SUPFAM" id="SSF48452">
    <property type="entry name" value="TPR-like"/>
    <property type="match status" value="2"/>
</dbReference>
<dbReference type="PANTHER" id="PTHR44943">
    <property type="entry name" value="CELLULOSE SYNTHASE OPERON PROTEIN C"/>
    <property type="match status" value="1"/>
</dbReference>
<dbReference type="RefSeq" id="WP_086468810.1">
    <property type="nucleotide sequence ID" value="NZ_FXWK01000001.1"/>
</dbReference>
<evidence type="ECO:0000256" key="2">
    <source>
        <dbReference type="ARBA" id="ARBA00022803"/>
    </source>
</evidence>
<proteinExistence type="predicted"/>
<dbReference type="InterPro" id="IPR019734">
    <property type="entry name" value="TPR_rpt"/>
</dbReference>
<dbReference type="Gene3D" id="1.25.40.10">
    <property type="entry name" value="Tetratricopeptide repeat domain"/>
    <property type="match status" value="4"/>
</dbReference>
<evidence type="ECO:0000256" key="3">
    <source>
        <dbReference type="PROSITE-ProRule" id="PRU00339"/>
    </source>
</evidence>
<dbReference type="OrthoDB" id="7324591at2"/>
<feature type="repeat" description="TPR" evidence="3">
    <location>
        <begin position="274"/>
        <end position="307"/>
    </location>
</feature>
<keyword evidence="1" id="KW-0677">Repeat</keyword>
<keyword evidence="2 3" id="KW-0802">TPR repeat</keyword>
<evidence type="ECO:0000313" key="6">
    <source>
        <dbReference type="Proteomes" id="UP000194474"/>
    </source>
</evidence>
<name>A0A1Y6EC94_9HYPH</name>
<reference evidence="6" key="1">
    <citation type="submission" date="2017-04" db="EMBL/GenBank/DDBJ databases">
        <authorList>
            <person name="Varghese N."/>
            <person name="Submissions S."/>
        </authorList>
    </citation>
    <scope>NUCLEOTIDE SEQUENCE [LARGE SCALE GENOMIC DNA]</scope>
</reference>
<dbReference type="Proteomes" id="UP000194474">
    <property type="component" value="Unassembled WGS sequence"/>
</dbReference>
<keyword evidence="4" id="KW-0732">Signal</keyword>
<dbReference type="EMBL" id="FXWK01000001">
    <property type="protein sequence ID" value="SMQ60155.1"/>
    <property type="molecule type" value="Genomic_DNA"/>
</dbReference>
<dbReference type="InterPro" id="IPR051685">
    <property type="entry name" value="Ycf3/AcsC/BcsC/TPR_MFPF"/>
</dbReference>
<dbReference type="AlphaFoldDB" id="A0A1Y6EC94"/>
<dbReference type="SMART" id="SM00028">
    <property type="entry name" value="TPR"/>
    <property type="match status" value="5"/>
</dbReference>
<feature type="signal peptide" evidence="4">
    <location>
        <begin position="1"/>
        <end position="26"/>
    </location>
</feature>
<protein>
    <submittedName>
        <fullName evidence="5">Tetratricopeptide repeat-containing protein</fullName>
    </submittedName>
</protein>
<accession>A0A1Y6EC94</accession>
<gene>
    <name evidence="5" type="ORF">SAMN06295905_0336</name>
</gene>
<keyword evidence="6" id="KW-1185">Reference proteome</keyword>
<feature type="chain" id="PRO_5013029039" evidence="4">
    <location>
        <begin position="27"/>
        <end position="664"/>
    </location>
</feature>
<sequence>MTIHARCIIVGLFAGLSMTAAPLAQQATPTPELSQAAPPAASPVVDESALRYFARQGDERRLQAEIARLSAIYPGWVPPADPLNGDTGVDENLQHMWDLYGQGDLAGVQAEIDARMAATPDWRPPQDLLDALSTGSAAAEIRAAATVQDYDTVIRVAANHPDILVCTNVDLLWSLAEAFVDTGSEPRAVDAYSFVLQNCPTAPERLATMQKARTLLSPADMDTLFSFERDDEFAPIRVDQARQSVADYLNGVSRQVDPDAVTLIESAIAAAPTTDDLRLLGYYELQANRARQARDLFQKAVDIDPTPDSLGALARAMVQLRQLTEAEELLAEHRFESDELQAQYLALANSLLAGNPPRRLTPEVLDRIIEAINDSQDADAAQALGWYAFNFGQTQTAARWFLKALEFNPNFEPAAYGLLVSSQKLQDRARVREIIRQWGSLSPRIEQFGKPGAPTDAPVITTIPEPQLVPMRYRFDQGPRLMLVASQTPDQLRAYEQCGQYIPAENFSGAQALGRAWCLMDLDRATEAEQLFQRAILAPSEATRTEAYYGLTLALLRLGLIEEAAVAASAMPQTPERVHEMQIAILADTAVTYYQIGRYDEVLQLLDQRATLAPEQNDLLTIRAWSYYHLGRLREARQIFAAVAATGYSEAQRGLDALQARGFQ</sequence>
<dbReference type="InterPro" id="IPR011990">
    <property type="entry name" value="TPR-like_helical_dom_sf"/>
</dbReference>
<dbReference type="PROSITE" id="PS50005">
    <property type="entry name" value="TPR"/>
    <property type="match status" value="2"/>
</dbReference>
<organism evidence="5 6">
    <name type="scientific">Devosia lucknowensis</name>
    <dbReference type="NCBI Taxonomy" id="1096929"/>
    <lineage>
        <taxon>Bacteria</taxon>
        <taxon>Pseudomonadati</taxon>
        <taxon>Pseudomonadota</taxon>
        <taxon>Alphaproteobacteria</taxon>
        <taxon>Hyphomicrobiales</taxon>
        <taxon>Devosiaceae</taxon>
        <taxon>Devosia</taxon>
    </lineage>
</organism>
<evidence type="ECO:0000256" key="4">
    <source>
        <dbReference type="SAM" id="SignalP"/>
    </source>
</evidence>
<dbReference type="PANTHER" id="PTHR44943:SF8">
    <property type="entry name" value="TPR REPEAT-CONTAINING PROTEIN MJ0263"/>
    <property type="match status" value="1"/>
</dbReference>
<evidence type="ECO:0000313" key="5">
    <source>
        <dbReference type="EMBL" id="SMQ60155.1"/>
    </source>
</evidence>